<reference evidence="9 10" key="1">
    <citation type="submission" date="2017-04" db="EMBL/GenBank/DDBJ databases">
        <authorList>
            <person name="Criscuolo A."/>
        </authorList>
    </citation>
    <scope>NUCLEOTIDE SEQUENCE [LARGE SCALE GENOMIC DNA]</scope>
    <source>
        <strain evidence="9">16-00174</strain>
    </source>
</reference>
<name>A0A7D8D2M3_9BACI</name>
<evidence type="ECO:0000256" key="2">
    <source>
        <dbReference type="ARBA" id="ARBA00022603"/>
    </source>
</evidence>
<dbReference type="InterPro" id="IPR003356">
    <property type="entry name" value="DNA_methylase_A-5"/>
</dbReference>
<keyword evidence="3" id="KW-0808">Transferase</keyword>
<dbReference type="Gene3D" id="3.40.50.150">
    <property type="entry name" value="Vaccinia Virus protein VP39"/>
    <property type="match status" value="1"/>
</dbReference>
<sequence>MAKSIEPKVQQHFESQMLEYKLEHTLQQESLNDEIASALSNAPSKSGGDGGNRPDAQIMIQLPQSLKYIPVIVEHKGTKNKLEKLDIDGFVDNSKQTNIQNFAVNGAVYYSEQIMFDTSYKDVIAIGTNGYETSTETKYELEAYYVSTQNHGIAKKIGSFDDFSFLKKENLKSLEKKINEIFLTEDEIRQLHKKQEQDIEDSLAELNEYMYNENGISPLARIHIISATIMATLGVPGKVVPLTADKLNSVMIDGEETDAEIIIRKVTAFLKNKNIPEEKRETIVNTLFETLKIIRLNKPENGGQSILKKMFIQVNNLLGHFYKSGINADFASKMFNVMYNWVPIPDGGKNDVVLTPTYISELLVKLARVNMNSYTFDLAAGSGGLLVAAMNEMIHDARKRIKSPEQLEAKIQHIKERQLLGVEILPEVYMLAVLNMILMGDGSSNLLNEDSLNEYNGEYGYDNSHIKYPGDAFVLNPPYSAEGNGMIFVKTALNMMNTGYAAIIIQNSAGNGKAKDINVDILKNHTLIASIKMPVDVLPIQTYIYVFEVGKAHNAKSIVKFIDFSNDGYKRFNRKKAKASSNLRNVDHAKERYQEVADIVNFGPSYINLIGEENYYENTIDPNNGADWNQNKPVDITPRQEDFEKTVSDFLAYEISQILRGE</sequence>
<dbReference type="EMBL" id="JARPRV010000040">
    <property type="protein sequence ID" value="MDG0945051.1"/>
    <property type="molecule type" value="Genomic_DNA"/>
</dbReference>
<keyword evidence="4" id="KW-0949">S-adenosyl-L-methionine</keyword>
<dbReference type="InterPro" id="IPR051537">
    <property type="entry name" value="DNA_Adenine_Mtase"/>
</dbReference>
<dbReference type="PANTHER" id="PTHR42933:SF1">
    <property type="entry name" value="SITE-SPECIFIC DNA-METHYLTRANSFERASE (ADENINE-SPECIFIC)"/>
    <property type="match status" value="1"/>
</dbReference>
<dbReference type="GO" id="GO:0032259">
    <property type="term" value="P:methylation"/>
    <property type="evidence" value="ECO:0007669"/>
    <property type="project" value="UniProtKB-KW"/>
</dbReference>
<dbReference type="PANTHER" id="PTHR42933">
    <property type="entry name" value="SLR6095 PROTEIN"/>
    <property type="match status" value="1"/>
</dbReference>
<accession>A0A7D8D2M3</accession>
<reference evidence="8 11" key="2">
    <citation type="submission" date="2023-03" db="EMBL/GenBank/DDBJ databases">
        <title>Genetic diversity of Bacillus cereus sensu lato isolates from Slovenia.</title>
        <authorList>
            <person name="Abdelli M."/>
        </authorList>
    </citation>
    <scope>NUCLEOTIDE SEQUENCE [LARGE SCALE GENOMIC DNA]</scope>
    <source>
        <strain evidence="8 11">SIBC61B</strain>
    </source>
</reference>
<evidence type="ECO:0000256" key="4">
    <source>
        <dbReference type="ARBA" id="ARBA00022691"/>
    </source>
</evidence>
<evidence type="ECO:0000256" key="3">
    <source>
        <dbReference type="ARBA" id="ARBA00022679"/>
    </source>
</evidence>
<dbReference type="GO" id="GO:0016787">
    <property type="term" value="F:hydrolase activity"/>
    <property type="evidence" value="ECO:0007669"/>
    <property type="project" value="UniProtKB-KW"/>
</dbReference>
<keyword evidence="5" id="KW-0680">Restriction system</keyword>
<dbReference type="EMBL" id="FWYW01000057">
    <property type="protein sequence ID" value="SMD78344.1"/>
    <property type="molecule type" value="Genomic_DNA"/>
</dbReference>
<evidence type="ECO:0000313" key="8">
    <source>
        <dbReference type="EMBL" id="MDG0945051.1"/>
    </source>
</evidence>
<comment type="catalytic activity">
    <reaction evidence="6">
        <text>a 2'-deoxyadenosine in DNA + S-adenosyl-L-methionine = an N(6)-methyl-2'-deoxyadenosine in DNA + S-adenosyl-L-homocysteine + H(+)</text>
        <dbReference type="Rhea" id="RHEA:15197"/>
        <dbReference type="Rhea" id="RHEA-COMP:12418"/>
        <dbReference type="Rhea" id="RHEA-COMP:12419"/>
        <dbReference type="ChEBI" id="CHEBI:15378"/>
        <dbReference type="ChEBI" id="CHEBI:57856"/>
        <dbReference type="ChEBI" id="CHEBI:59789"/>
        <dbReference type="ChEBI" id="CHEBI:90615"/>
        <dbReference type="ChEBI" id="CHEBI:90616"/>
        <dbReference type="EC" id="2.1.1.72"/>
    </reaction>
</comment>
<keyword evidence="2 8" id="KW-0489">Methyltransferase</keyword>
<keyword evidence="9" id="KW-0378">Hydrolase</keyword>
<dbReference type="Pfam" id="PF02384">
    <property type="entry name" value="N6_Mtase"/>
    <property type="match status" value="1"/>
</dbReference>
<evidence type="ECO:0000256" key="1">
    <source>
        <dbReference type="ARBA" id="ARBA00011900"/>
    </source>
</evidence>
<dbReference type="Proteomes" id="UP000194422">
    <property type="component" value="Unassembled WGS sequence"/>
</dbReference>
<evidence type="ECO:0000256" key="5">
    <source>
        <dbReference type="ARBA" id="ARBA00022747"/>
    </source>
</evidence>
<dbReference type="GO" id="GO:0003677">
    <property type="term" value="F:DNA binding"/>
    <property type="evidence" value="ECO:0007669"/>
    <property type="project" value="InterPro"/>
</dbReference>
<evidence type="ECO:0000259" key="7">
    <source>
        <dbReference type="Pfam" id="PF02384"/>
    </source>
</evidence>
<dbReference type="SUPFAM" id="SSF53335">
    <property type="entry name" value="S-adenosyl-L-methionine-dependent methyltransferases"/>
    <property type="match status" value="1"/>
</dbReference>
<organism evidence="9 10">
    <name type="scientific">Bacillus paranthracis</name>
    <dbReference type="NCBI Taxonomy" id="2026186"/>
    <lineage>
        <taxon>Bacteria</taxon>
        <taxon>Bacillati</taxon>
        <taxon>Bacillota</taxon>
        <taxon>Bacilli</taxon>
        <taxon>Bacillales</taxon>
        <taxon>Bacillaceae</taxon>
        <taxon>Bacillus</taxon>
        <taxon>Bacillus cereus group</taxon>
    </lineage>
</organism>
<evidence type="ECO:0000313" key="9">
    <source>
        <dbReference type="EMBL" id="SMD78344.1"/>
    </source>
</evidence>
<dbReference type="InterPro" id="IPR029063">
    <property type="entry name" value="SAM-dependent_MTases_sf"/>
</dbReference>
<evidence type="ECO:0000256" key="6">
    <source>
        <dbReference type="ARBA" id="ARBA00047942"/>
    </source>
</evidence>
<keyword evidence="11" id="KW-1185">Reference proteome</keyword>
<proteinExistence type="predicted"/>
<comment type="caution">
    <text evidence="9">The sequence shown here is derived from an EMBL/GenBank/DDBJ whole genome shotgun (WGS) entry which is preliminary data.</text>
</comment>
<dbReference type="GO" id="GO:0009307">
    <property type="term" value="P:DNA restriction-modification system"/>
    <property type="evidence" value="ECO:0007669"/>
    <property type="project" value="UniProtKB-KW"/>
</dbReference>
<dbReference type="RefSeq" id="WP_001129879.1">
    <property type="nucleotide sequence ID" value="NZ_FWYW01000057.1"/>
</dbReference>
<evidence type="ECO:0000313" key="11">
    <source>
        <dbReference type="Proteomes" id="UP001221338"/>
    </source>
</evidence>
<dbReference type="GO" id="GO:0009007">
    <property type="term" value="F:site-specific DNA-methyltransferase (adenine-specific) activity"/>
    <property type="evidence" value="ECO:0007669"/>
    <property type="project" value="UniProtKB-EC"/>
</dbReference>
<dbReference type="EC" id="2.1.1.72" evidence="1"/>
<dbReference type="AlphaFoldDB" id="A0A7D8D2M3"/>
<protein>
    <recommendedName>
        <fullName evidence="1">site-specific DNA-methyltransferase (adenine-specific)</fullName>
        <ecNumber evidence="1">2.1.1.72</ecNumber>
    </recommendedName>
</protein>
<gene>
    <name evidence="9" type="primary">bcgIA</name>
    <name evidence="9" type="ORF">BACERE00174_01439</name>
    <name evidence="8" type="ORF">P6U22_28420</name>
</gene>
<dbReference type="Proteomes" id="UP001221338">
    <property type="component" value="Unassembled WGS sequence"/>
</dbReference>
<feature type="domain" description="DNA methylase adenine-specific" evidence="7">
    <location>
        <begin position="353"/>
        <end position="482"/>
    </location>
</feature>
<dbReference type="GO" id="GO:0008170">
    <property type="term" value="F:N-methyltransferase activity"/>
    <property type="evidence" value="ECO:0007669"/>
    <property type="project" value="InterPro"/>
</dbReference>
<evidence type="ECO:0000313" key="10">
    <source>
        <dbReference type="Proteomes" id="UP000194422"/>
    </source>
</evidence>